<dbReference type="Pfam" id="PF00400">
    <property type="entry name" value="WD40"/>
    <property type="match status" value="2"/>
</dbReference>
<evidence type="ECO:0000256" key="1">
    <source>
        <dbReference type="ARBA" id="ARBA00022574"/>
    </source>
</evidence>
<proteinExistence type="predicted"/>
<reference evidence="6 7" key="1">
    <citation type="submission" date="2024-07" db="EMBL/GenBank/DDBJ databases">
        <title>Section-level genome sequencing and comparative genomics of Aspergillus sections Usti and Cavernicolus.</title>
        <authorList>
            <consortium name="Lawrence Berkeley National Laboratory"/>
            <person name="Nybo J.L."/>
            <person name="Vesth T.C."/>
            <person name="Theobald S."/>
            <person name="Frisvad J.C."/>
            <person name="Larsen T.O."/>
            <person name="Kjaerboelling I."/>
            <person name="Rothschild-Mancinelli K."/>
            <person name="Lyhne E.K."/>
            <person name="Kogle M.E."/>
            <person name="Barry K."/>
            <person name="Clum A."/>
            <person name="Na H."/>
            <person name="Ledsgaard L."/>
            <person name="Lin J."/>
            <person name="Lipzen A."/>
            <person name="Kuo A."/>
            <person name="Riley R."/>
            <person name="Mondo S."/>
            <person name="Labutti K."/>
            <person name="Haridas S."/>
            <person name="Pangalinan J."/>
            <person name="Salamov A.A."/>
            <person name="Simmons B.A."/>
            <person name="Magnuson J.K."/>
            <person name="Chen J."/>
            <person name="Drula E."/>
            <person name="Henrissat B."/>
            <person name="Wiebenga A."/>
            <person name="Lubbers R.J."/>
            <person name="Gomes A.C."/>
            <person name="Makela M.R."/>
            <person name="Stajich J."/>
            <person name="Grigoriev I.V."/>
            <person name="Mortensen U.H."/>
            <person name="De Vries R.P."/>
            <person name="Baker S.E."/>
            <person name="Andersen M.R."/>
        </authorList>
    </citation>
    <scope>NUCLEOTIDE SEQUENCE [LARGE SCALE GENOMIC DNA]</scope>
    <source>
        <strain evidence="6 7">CBS 588.65</strain>
    </source>
</reference>
<dbReference type="EMBL" id="JBFXLT010000004">
    <property type="protein sequence ID" value="KAL2821545.1"/>
    <property type="molecule type" value="Genomic_DNA"/>
</dbReference>
<dbReference type="CDD" id="cd00882">
    <property type="entry name" value="Ras_like_GTPase"/>
    <property type="match status" value="1"/>
</dbReference>
<dbReference type="InterPro" id="IPR019775">
    <property type="entry name" value="WD40_repeat_CS"/>
</dbReference>
<dbReference type="InterPro" id="IPR027417">
    <property type="entry name" value="P-loop_NTPase"/>
</dbReference>
<accession>A0ABR4I1B9</accession>
<gene>
    <name evidence="6" type="ORF">BJX63DRAFT_427541</name>
</gene>
<dbReference type="InterPro" id="IPR050349">
    <property type="entry name" value="WD_LIS1/nudF_dynein_reg"/>
</dbReference>
<dbReference type="Proteomes" id="UP001610334">
    <property type="component" value="Unassembled WGS sequence"/>
</dbReference>
<organism evidence="6 7">
    <name type="scientific">Aspergillus granulosus</name>
    <dbReference type="NCBI Taxonomy" id="176169"/>
    <lineage>
        <taxon>Eukaryota</taxon>
        <taxon>Fungi</taxon>
        <taxon>Dikarya</taxon>
        <taxon>Ascomycota</taxon>
        <taxon>Pezizomycotina</taxon>
        <taxon>Eurotiomycetes</taxon>
        <taxon>Eurotiomycetidae</taxon>
        <taxon>Eurotiales</taxon>
        <taxon>Aspergillaceae</taxon>
        <taxon>Aspergillus</taxon>
        <taxon>Aspergillus subgen. Nidulantes</taxon>
    </lineage>
</organism>
<evidence type="ECO:0000313" key="6">
    <source>
        <dbReference type="EMBL" id="KAL2821545.1"/>
    </source>
</evidence>
<evidence type="ECO:0000256" key="4">
    <source>
        <dbReference type="SAM" id="Coils"/>
    </source>
</evidence>
<evidence type="ECO:0000256" key="2">
    <source>
        <dbReference type="ARBA" id="ARBA00022737"/>
    </source>
</evidence>
<comment type="caution">
    <text evidence="6">The sequence shown here is derived from an EMBL/GenBank/DDBJ whole genome shotgun (WGS) entry which is preliminary data.</text>
</comment>
<dbReference type="PROSITE" id="PS50294">
    <property type="entry name" value="WD_REPEATS_REGION"/>
    <property type="match status" value="1"/>
</dbReference>
<dbReference type="InterPro" id="IPR006073">
    <property type="entry name" value="GTP-bd"/>
</dbReference>
<dbReference type="SUPFAM" id="SSF52540">
    <property type="entry name" value="P-loop containing nucleoside triphosphate hydrolases"/>
    <property type="match status" value="1"/>
</dbReference>
<dbReference type="InterPro" id="IPR036322">
    <property type="entry name" value="WD40_repeat_dom_sf"/>
</dbReference>
<keyword evidence="4" id="KW-0175">Coiled coil</keyword>
<dbReference type="SUPFAM" id="SSF50978">
    <property type="entry name" value="WD40 repeat-like"/>
    <property type="match status" value="1"/>
</dbReference>
<sequence length="495" mass="55989">MPDTMYIAVMGATGSGKSSFISLLTDQKPAIGHSLESCTEEVAVYESYILKDRRLYLIDTPGFDDTNRSDTEVLRELAGWLTSTYSQNVRLTGIIYFHRISNVRMTGSAKRNIMTFRKLSIKREKELIEQPEWWGYMISKGSRAFRHDNTRQSAFTLVKEFLQVAEPTVVLSLQHEMVDNHKTLEQTSAGVQLNEILAIERARFQRELKALQQDFKDALRLRDEEAAREIEEATKINKAKMEKLEIDQNNLQAKFNSLAKSLEREYEVKLQKRLEEQNRYHAQQLAKVRGKKGEMVWRWIAPLCGHTGWVNALAFTSNGKLLLSGSEDGSVRVWNVSTGYEKGKFHPGKTQQVVVSPQSLRVLCLADRRVYHALPNNPGGSMEADERISDAKSIAYDARNDWVAAAKENSIAIYQKDRPPVVSWKTKKIITCIASSPDGSHIRAGTQKGKAIAYSREDGKLPGTQLHTDTINAIRFSPDGQFYATASALVVRCKR</sequence>
<protein>
    <submittedName>
        <fullName evidence="6">WD40-repeat-containing domain protein</fullName>
    </submittedName>
</protein>
<dbReference type="InterPro" id="IPR001680">
    <property type="entry name" value="WD40_rpt"/>
</dbReference>
<feature type="repeat" description="WD" evidence="3">
    <location>
        <begin position="303"/>
        <end position="344"/>
    </location>
</feature>
<feature type="domain" description="G" evidence="5">
    <location>
        <begin position="7"/>
        <end position="68"/>
    </location>
</feature>
<name>A0ABR4I1B9_9EURO</name>
<keyword evidence="7" id="KW-1185">Reference proteome</keyword>
<dbReference type="Pfam" id="PF01926">
    <property type="entry name" value="MMR_HSR1"/>
    <property type="match status" value="1"/>
</dbReference>
<dbReference type="SMART" id="SM00320">
    <property type="entry name" value="WD40"/>
    <property type="match status" value="3"/>
</dbReference>
<dbReference type="InterPro" id="IPR015943">
    <property type="entry name" value="WD40/YVTN_repeat-like_dom_sf"/>
</dbReference>
<feature type="coiled-coil region" evidence="4">
    <location>
        <begin position="194"/>
        <end position="279"/>
    </location>
</feature>
<evidence type="ECO:0000259" key="5">
    <source>
        <dbReference type="Pfam" id="PF01926"/>
    </source>
</evidence>
<dbReference type="PROSITE" id="PS50082">
    <property type="entry name" value="WD_REPEATS_2"/>
    <property type="match status" value="1"/>
</dbReference>
<dbReference type="PANTHER" id="PTHR44129">
    <property type="entry name" value="WD REPEAT-CONTAINING PROTEIN POP1"/>
    <property type="match status" value="1"/>
</dbReference>
<keyword evidence="2" id="KW-0677">Repeat</keyword>
<evidence type="ECO:0000256" key="3">
    <source>
        <dbReference type="PROSITE-ProRule" id="PRU00221"/>
    </source>
</evidence>
<keyword evidence="1 3" id="KW-0853">WD repeat</keyword>
<dbReference type="Gene3D" id="2.130.10.10">
    <property type="entry name" value="YVTN repeat-like/Quinoprotein amine dehydrogenase"/>
    <property type="match status" value="2"/>
</dbReference>
<evidence type="ECO:0000313" key="7">
    <source>
        <dbReference type="Proteomes" id="UP001610334"/>
    </source>
</evidence>
<dbReference type="PROSITE" id="PS00678">
    <property type="entry name" value="WD_REPEATS_1"/>
    <property type="match status" value="1"/>
</dbReference>
<dbReference type="Gene3D" id="3.40.50.300">
    <property type="entry name" value="P-loop containing nucleotide triphosphate hydrolases"/>
    <property type="match status" value="1"/>
</dbReference>